<dbReference type="Proteomes" id="UP000275078">
    <property type="component" value="Unassembled WGS sequence"/>
</dbReference>
<evidence type="ECO:0000256" key="1">
    <source>
        <dbReference type="ARBA" id="ARBA00022801"/>
    </source>
</evidence>
<dbReference type="InterPro" id="IPR029058">
    <property type="entry name" value="AB_hydrolase_fold"/>
</dbReference>
<accession>A0A3N4HF93</accession>
<evidence type="ECO:0000256" key="4">
    <source>
        <dbReference type="SAM" id="SignalP"/>
    </source>
</evidence>
<keyword evidence="2" id="KW-1015">Disulfide bond</keyword>
<evidence type="ECO:0000313" key="6">
    <source>
        <dbReference type="Proteomes" id="UP000275078"/>
    </source>
</evidence>
<feature type="region of interest" description="Disordered" evidence="3">
    <location>
        <begin position="41"/>
        <end position="65"/>
    </location>
</feature>
<dbReference type="EMBL" id="ML119918">
    <property type="protein sequence ID" value="RPA71558.1"/>
    <property type="molecule type" value="Genomic_DNA"/>
</dbReference>
<dbReference type="PANTHER" id="PTHR33630">
    <property type="entry name" value="CUTINASE RV1984C-RELATED-RELATED"/>
    <property type="match status" value="1"/>
</dbReference>
<dbReference type="GO" id="GO:0052689">
    <property type="term" value="F:carboxylic ester hydrolase activity"/>
    <property type="evidence" value="ECO:0007669"/>
    <property type="project" value="UniProtKB-ARBA"/>
</dbReference>
<dbReference type="STRING" id="1160509.A0A3N4HF93"/>
<keyword evidence="4" id="KW-0732">Signal</keyword>
<dbReference type="InterPro" id="IPR000675">
    <property type="entry name" value="Cutinase/axe"/>
</dbReference>
<dbReference type="SUPFAM" id="SSF53474">
    <property type="entry name" value="alpha/beta-Hydrolases"/>
    <property type="match status" value="1"/>
</dbReference>
<protein>
    <submittedName>
        <fullName evidence="5">Cutinase-domain-containing protein</fullName>
    </submittedName>
</protein>
<dbReference type="PANTHER" id="PTHR33630:SF13">
    <property type="entry name" value="ACETYLXYLAN ESTERASE"/>
    <property type="match status" value="1"/>
</dbReference>
<dbReference type="Gene3D" id="3.40.50.1820">
    <property type="entry name" value="alpha/beta hydrolase"/>
    <property type="match status" value="1"/>
</dbReference>
<name>A0A3N4HF93_ASCIM</name>
<proteinExistence type="predicted"/>
<dbReference type="SMART" id="SM01110">
    <property type="entry name" value="Cutinase"/>
    <property type="match status" value="1"/>
</dbReference>
<gene>
    <name evidence="5" type="ORF">BJ508DRAFT_217919</name>
</gene>
<dbReference type="Pfam" id="PF01083">
    <property type="entry name" value="Cutinase"/>
    <property type="match status" value="1"/>
</dbReference>
<sequence>MHLSSLLLLSISLATTASAGVPSKRQIGFGFDRANILRLLQGGPSTLPPPPPPNNLTPAPNPNTSCPPLQIFGARETTAPPGFGTAGTTINLILASNPGAAATAIEYPACGGQAFCGGIDYASSAKAGTLAVAKAVNDFNAACPASMIVLVGYSQGGQVSDNAFCGGGDANIGLAEGEVGSEINEAARERVVAAIFMGSPRFTANVGVGANVGSCTAQGFAPRPAGFVCPGLDKVQSYCDAADPFCCDGDDQAVHQGYGEEFGEAALSFVNGKIAAASAGQ</sequence>
<feature type="chain" id="PRO_5018078655" evidence="4">
    <location>
        <begin position="20"/>
        <end position="281"/>
    </location>
</feature>
<feature type="compositionally biased region" description="Pro residues" evidence="3">
    <location>
        <begin position="46"/>
        <end position="61"/>
    </location>
</feature>
<keyword evidence="6" id="KW-1185">Reference proteome</keyword>
<reference evidence="5 6" key="1">
    <citation type="journal article" date="2018" name="Nat. Ecol. Evol.">
        <title>Pezizomycetes genomes reveal the molecular basis of ectomycorrhizal truffle lifestyle.</title>
        <authorList>
            <person name="Murat C."/>
            <person name="Payen T."/>
            <person name="Noel B."/>
            <person name="Kuo A."/>
            <person name="Morin E."/>
            <person name="Chen J."/>
            <person name="Kohler A."/>
            <person name="Krizsan K."/>
            <person name="Balestrini R."/>
            <person name="Da Silva C."/>
            <person name="Montanini B."/>
            <person name="Hainaut M."/>
            <person name="Levati E."/>
            <person name="Barry K.W."/>
            <person name="Belfiori B."/>
            <person name="Cichocki N."/>
            <person name="Clum A."/>
            <person name="Dockter R.B."/>
            <person name="Fauchery L."/>
            <person name="Guy J."/>
            <person name="Iotti M."/>
            <person name="Le Tacon F."/>
            <person name="Lindquist E.A."/>
            <person name="Lipzen A."/>
            <person name="Malagnac F."/>
            <person name="Mello A."/>
            <person name="Molinier V."/>
            <person name="Miyauchi S."/>
            <person name="Poulain J."/>
            <person name="Riccioni C."/>
            <person name="Rubini A."/>
            <person name="Sitrit Y."/>
            <person name="Splivallo R."/>
            <person name="Traeger S."/>
            <person name="Wang M."/>
            <person name="Zifcakova L."/>
            <person name="Wipf D."/>
            <person name="Zambonelli A."/>
            <person name="Paolocci F."/>
            <person name="Nowrousian M."/>
            <person name="Ottonello S."/>
            <person name="Baldrian P."/>
            <person name="Spatafora J.W."/>
            <person name="Henrissat B."/>
            <person name="Nagy L.G."/>
            <person name="Aury J.M."/>
            <person name="Wincker P."/>
            <person name="Grigoriev I.V."/>
            <person name="Bonfante P."/>
            <person name="Martin F.M."/>
        </authorList>
    </citation>
    <scope>NUCLEOTIDE SEQUENCE [LARGE SCALE GENOMIC DNA]</scope>
    <source>
        <strain evidence="5 6">RN42</strain>
    </source>
</reference>
<dbReference type="AlphaFoldDB" id="A0A3N4HF93"/>
<organism evidence="5 6">
    <name type="scientific">Ascobolus immersus RN42</name>
    <dbReference type="NCBI Taxonomy" id="1160509"/>
    <lineage>
        <taxon>Eukaryota</taxon>
        <taxon>Fungi</taxon>
        <taxon>Dikarya</taxon>
        <taxon>Ascomycota</taxon>
        <taxon>Pezizomycotina</taxon>
        <taxon>Pezizomycetes</taxon>
        <taxon>Pezizales</taxon>
        <taxon>Ascobolaceae</taxon>
        <taxon>Ascobolus</taxon>
    </lineage>
</organism>
<keyword evidence="1" id="KW-0378">Hydrolase</keyword>
<feature type="signal peptide" evidence="4">
    <location>
        <begin position="1"/>
        <end position="19"/>
    </location>
</feature>
<evidence type="ECO:0000256" key="2">
    <source>
        <dbReference type="ARBA" id="ARBA00023157"/>
    </source>
</evidence>
<evidence type="ECO:0000313" key="5">
    <source>
        <dbReference type="EMBL" id="RPA71558.1"/>
    </source>
</evidence>
<evidence type="ECO:0000256" key="3">
    <source>
        <dbReference type="SAM" id="MobiDB-lite"/>
    </source>
</evidence>
<dbReference type="OrthoDB" id="2586582at2759"/>